<dbReference type="Proteomes" id="UP000326678">
    <property type="component" value="Chromosome Gxm1"/>
</dbReference>
<name>A0A5P8VUQ7_9NOSO</name>
<dbReference type="AlphaFoldDB" id="A0A5P8VUQ7"/>
<keyword evidence="2" id="KW-1185">Reference proteome</keyword>
<dbReference type="PROSITE" id="PS51257">
    <property type="entry name" value="PROKAR_LIPOPROTEIN"/>
    <property type="match status" value="1"/>
</dbReference>
<reference evidence="1 2" key="1">
    <citation type="submission" date="2019-10" db="EMBL/GenBank/DDBJ databases">
        <title>Genomic and transcriptomic insights into the perfect genentic adaptation of a filamentous nitrogen-fixing cyanobacterium to rice fields.</title>
        <authorList>
            <person name="Chen Z."/>
        </authorList>
    </citation>
    <scope>NUCLEOTIDE SEQUENCE [LARGE SCALE GENOMIC DNA]</scope>
    <source>
        <strain evidence="1">CCNUC1</strain>
    </source>
</reference>
<proteinExistence type="predicted"/>
<accession>A0A5P8VUQ7</accession>
<sequence length="46" mass="5274">MPNLKAQFEIVNKYFDNLRYNATHLLIVSCHVLMTNTSTTLSTSDK</sequence>
<gene>
    <name evidence="1" type="ORF">GXM_01142</name>
</gene>
<organism evidence="1 2">
    <name type="scientific">Nostoc sphaeroides CCNUC1</name>
    <dbReference type="NCBI Taxonomy" id="2653204"/>
    <lineage>
        <taxon>Bacteria</taxon>
        <taxon>Bacillati</taxon>
        <taxon>Cyanobacteriota</taxon>
        <taxon>Cyanophyceae</taxon>
        <taxon>Nostocales</taxon>
        <taxon>Nostocaceae</taxon>
        <taxon>Nostoc</taxon>
    </lineage>
</organism>
<dbReference type="EMBL" id="CP045226">
    <property type="protein sequence ID" value="QFS43669.1"/>
    <property type="molecule type" value="Genomic_DNA"/>
</dbReference>
<dbReference type="KEGG" id="nsh:GXM_01142"/>
<evidence type="ECO:0000313" key="2">
    <source>
        <dbReference type="Proteomes" id="UP000326678"/>
    </source>
</evidence>
<protein>
    <submittedName>
        <fullName evidence="1">Uncharacterized protein</fullName>
    </submittedName>
</protein>
<evidence type="ECO:0000313" key="1">
    <source>
        <dbReference type="EMBL" id="QFS43669.1"/>
    </source>
</evidence>